<dbReference type="InterPro" id="IPR002060">
    <property type="entry name" value="Squ/phyt_synthse"/>
</dbReference>
<dbReference type="PROSITE" id="PS01044">
    <property type="entry name" value="SQUALEN_PHYTOEN_SYN_1"/>
    <property type="match status" value="1"/>
</dbReference>
<dbReference type="InterPro" id="IPR033904">
    <property type="entry name" value="Trans_IPPS_HH"/>
</dbReference>
<reference evidence="7" key="1">
    <citation type="journal article" date="2014" name="Proc. Natl. Acad. Sci. U.S.A.">
        <title>Extensive sampling of basidiomycete genomes demonstrates inadequacy of the white-rot/brown-rot paradigm for wood decay fungi.</title>
        <authorList>
            <person name="Riley R."/>
            <person name="Salamov A.A."/>
            <person name="Brown D.W."/>
            <person name="Nagy L.G."/>
            <person name="Floudas D."/>
            <person name="Held B.W."/>
            <person name="Levasseur A."/>
            <person name="Lombard V."/>
            <person name="Morin E."/>
            <person name="Otillar R."/>
            <person name="Lindquist E.A."/>
            <person name="Sun H."/>
            <person name="LaButti K.M."/>
            <person name="Schmutz J."/>
            <person name="Jabbour D."/>
            <person name="Luo H."/>
            <person name="Baker S.E."/>
            <person name="Pisabarro A.G."/>
            <person name="Walton J.D."/>
            <person name="Blanchette R.A."/>
            <person name="Henrissat B."/>
            <person name="Martin F."/>
            <person name="Cullen D."/>
            <person name="Hibbett D.S."/>
            <person name="Grigoriev I.V."/>
        </authorList>
    </citation>
    <scope>NUCLEOTIDE SEQUENCE [LARGE SCALE GENOMIC DNA]</scope>
    <source>
        <strain evidence="7">MUCL 33604</strain>
    </source>
</reference>
<dbReference type="GO" id="GO:0045338">
    <property type="term" value="P:farnesyl diphosphate metabolic process"/>
    <property type="evidence" value="ECO:0007669"/>
    <property type="project" value="InterPro"/>
</dbReference>
<gene>
    <name evidence="6" type="ORF">JAAARDRAFT_31480</name>
</gene>
<dbReference type="GO" id="GO:0051996">
    <property type="term" value="F:squalene synthase [NAD(P)H] activity"/>
    <property type="evidence" value="ECO:0007669"/>
    <property type="project" value="UniProtKB-UniRule"/>
</dbReference>
<dbReference type="Proteomes" id="UP000027265">
    <property type="component" value="Unassembled WGS sequence"/>
</dbReference>
<dbReference type="SFLD" id="SFLDG01018">
    <property type="entry name" value="Squalene/Phytoene_Synthase_Lik"/>
    <property type="match status" value="1"/>
</dbReference>
<dbReference type="GO" id="GO:0005789">
    <property type="term" value="C:endoplasmic reticulum membrane"/>
    <property type="evidence" value="ECO:0007669"/>
    <property type="project" value="TreeGrafter"/>
</dbReference>
<dbReference type="OrthoDB" id="431150at2759"/>
<dbReference type="SFLD" id="SFLDS00005">
    <property type="entry name" value="Isoprenoid_Synthase_Type_I"/>
    <property type="match status" value="1"/>
</dbReference>
<keyword evidence="5" id="KW-0472">Membrane</keyword>
<keyword evidence="5" id="KW-0812">Transmembrane</keyword>
<sequence>MTALSMLTLLVTHPLEFRTLVQFYLYHDKKRDITSPSEHKTSGYDRKSMQRCWDFLDMTSRSFSAVIKELDGDLARVICLFYLVLRGLDTIEDDMTIPDSVKQPLLRSFHEKTVTPGWTFTGNGEQEKDRQLLVEYDVVTEELNRLDAGFRDVIIDITLKMEAGMADYAHKAATTGSIYLESVADYDLYCHYVAGLVGEGLSRLWSASGKEADWMQNQLELSNSMGILLQKTNIIRDYREDVEQGRFFWPREIWGSDEYGYGASSGEKGTGFKEMKEMYAPENEKRAMWVQSGMVVDALRHAVDALDYLRLLKNQTVFNFCAIPATMAMATLELCFMNPAMFQRNIKIRKAEAANLIMRSTNPREVSIMFRDYARKIHSRAVPADPNFLRIAVACGKIEQWCERHYPSFVRLSESSMGATPTQIFDPSDARTRIVELDEKRDLQISTEQRRLKNGGVPAIQYEATSSWEIMAFAAGALALVLVLSLGVVYTILKVYGTEE</sequence>
<comment type="function">
    <text evidence="5">Catalyzes the condensation of 2 farnesyl pyrophosphate (FPP) moieties to form squalene.</text>
</comment>
<evidence type="ECO:0000256" key="3">
    <source>
        <dbReference type="ARBA" id="ARBA00012373"/>
    </source>
</evidence>
<dbReference type="PROSITE" id="PS01045">
    <property type="entry name" value="SQUALEN_PHYTOEN_SYN_2"/>
    <property type="match status" value="1"/>
</dbReference>
<accession>A0A067QET2</accession>
<comment type="similarity">
    <text evidence="2 5">Belongs to the phytoene/squalene synthase family.</text>
</comment>
<keyword evidence="4 5" id="KW-0808">Transferase</keyword>
<dbReference type="CDD" id="cd00683">
    <property type="entry name" value="Trans_IPPS_HH"/>
    <property type="match status" value="1"/>
</dbReference>
<name>A0A067QET2_9AGAM</name>
<dbReference type="InParanoid" id="A0A067QET2"/>
<comment type="cofactor">
    <cofactor evidence="1 5">
        <name>Mg(2+)</name>
        <dbReference type="ChEBI" id="CHEBI:18420"/>
    </cofactor>
</comment>
<dbReference type="InterPro" id="IPR019845">
    <property type="entry name" value="Squalene/phytoene_synthase_CS"/>
</dbReference>
<dbReference type="EMBL" id="KL197712">
    <property type="protein sequence ID" value="KDQ62002.1"/>
    <property type="molecule type" value="Genomic_DNA"/>
</dbReference>
<keyword evidence="7" id="KW-1185">Reference proteome</keyword>
<comment type="catalytic activity">
    <reaction evidence="5">
        <text>2 (2E,6E)-farnesyl diphosphate + NADPH + H(+) = squalene + 2 diphosphate + NADP(+)</text>
        <dbReference type="Rhea" id="RHEA:32295"/>
        <dbReference type="ChEBI" id="CHEBI:15378"/>
        <dbReference type="ChEBI" id="CHEBI:15440"/>
        <dbReference type="ChEBI" id="CHEBI:33019"/>
        <dbReference type="ChEBI" id="CHEBI:57783"/>
        <dbReference type="ChEBI" id="CHEBI:58349"/>
        <dbReference type="ChEBI" id="CHEBI:175763"/>
        <dbReference type="EC" id="2.5.1.21"/>
    </reaction>
</comment>
<protein>
    <recommendedName>
        <fullName evidence="3 5">Squalene synthase</fullName>
        <shortName evidence="5">SQS</shortName>
        <shortName evidence="5">SS</shortName>
        <ecNumber evidence="3 5">2.5.1.21</ecNumber>
    </recommendedName>
</protein>
<dbReference type="UniPathway" id="UPA00767">
    <property type="reaction ID" value="UER00751"/>
</dbReference>
<dbReference type="Gene3D" id="1.10.600.10">
    <property type="entry name" value="Farnesyl Diphosphate Synthase"/>
    <property type="match status" value="1"/>
</dbReference>
<dbReference type="SUPFAM" id="SSF48576">
    <property type="entry name" value="Terpenoid synthases"/>
    <property type="match status" value="1"/>
</dbReference>
<dbReference type="AlphaFoldDB" id="A0A067QET2"/>
<evidence type="ECO:0000313" key="6">
    <source>
        <dbReference type="EMBL" id="KDQ62002.1"/>
    </source>
</evidence>
<evidence type="ECO:0000256" key="2">
    <source>
        <dbReference type="ARBA" id="ARBA00006251"/>
    </source>
</evidence>
<dbReference type="NCBIfam" id="TIGR01559">
    <property type="entry name" value="squal_synth"/>
    <property type="match status" value="1"/>
</dbReference>
<dbReference type="GO" id="GO:0006696">
    <property type="term" value="P:ergosterol biosynthetic process"/>
    <property type="evidence" value="ECO:0007669"/>
    <property type="project" value="TreeGrafter"/>
</dbReference>
<organism evidence="6 7">
    <name type="scientific">Jaapia argillacea MUCL 33604</name>
    <dbReference type="NCBI Taxonomy" id="933084"/>
    <lineage>
        <taxon>Eukaryota</taxon>
        <taxon>Fungi</taxon>
        <taxon>Dikarya</taxon>
        <taxon>Basidiomycota</taxon>
        <taxon>Agaricomycotina</taxon>
        <taxon>Agaricomycetes</taxon>
        <taxon>Agaricomycetidae</taxon>
        <taxon>Jaapiales</taxon>
        <taxon>Jaapiaceae</taxon>
        <taxon>Jaapia</taxon>
    </lineage>
</organism>
<dbReference type="InterPro" id="IPR044844">
    <property type="entry name" value="Trans_IPPS_euk-type"/>
</dbReference>
<dbReference type="PANTHER" id="PTHR11626:SF2">
    <property type="entry name" value="SQUALENE SYNTHASE"/>
    <property type="match status" value="1"/>
</dbReference>
<dbReference type="PANTHER" id="PTHR11626">
    <property type="entry name" value="FARNESYL-DIPHOSPHATE FARNESYLTRANSFERASE"/>
    <property type="match status" value="1"/>
</dbReference>
<feature type="transmembrane region" description="Helical" evidence="5">
    <location>
        <begin position="470"/>
        <end position="493"/>
    </location>
</feature>
<dbReference type="Pfam" id="PF00494">
    <property type="entry name" value="SQS_PSY"/>
    <property type="match status" value="1"/>
</dbReference>
<dbReference type="EC" id="2.5.1.21" evidence="3 5"/>
<evidence type="ECO:0000256" key="4">
    <source>
        <dbReference type="ARBA" id="ARBA00022679"/>
    </source>
</evidence>
<comment type="catalytic activity">
    <reaction evidence="5">
        <text>2 (2E,6E)-farnesyl diphosphate + NADH + H(+) = squalene + 2 diphosphate + NAD(+)</text>
        <dbReference type="Rhea" id="RHEA:32299"/>
        <dbReference type="ChEBI" id="CHEBI:15378"/>
        <dbReference type="ChEBI" id="CHEBI:15440"/>
        <dbReference type="ChEBI" id="CHEBI:33019"/>
        <dbReference type="ChEBI" id="CHEBI:57540"/>
        <dbReference type="ChEBI" id="CHEBI:57945"/>
        <dbReference type="ChEBI" id="CHEBI:175763"/>
        <dbReference type="EC" id="2.5.1.21"/>
    </reaction>
</comment>
<dbReference type="InterPro" id="IPR006449">
    <property type="entry name" value="Squal_synth-like"/>
</dbReference>
<evidence type="ECO:0000313" key="7">
    <source>
        <dbReference type="Proteomes" id="UP000027265"/>
    </source>
</evidence>
<dbReference type="HOGENOM" id="CLU_031981_2_2_1"/>
<dbReference type="FunCoup" id="A0A067QET2">
    <property type="interactions" value="224"/>
</dbReference>
<evidence type="ECO:0000256" key="5">
    <source>
        <dbReference type="RuleBase" id="RU368088"/>
    </source>
</evidence>
<comment type="pathway">
    <text evidence="5">Terpene metabolism; lanosterol biosynthesis; lanosterol from farnesyl diphosphate: step 1/3.</text>
</comment>
<keyword evidence="5" id="KW-1133">Transmembrane helix</keyword>
<dbReference type="GO" id="GO:0055056">
    <property type="term" value="F:D-glucose transmembrane transporter activity"/>
    <property type="evidence" value="ECO:0007669"/>
    <property type="project" value="UniProtKB-UniRule"/>
</dbReference>
<evidence type="ECO:0000256" key="1">
    <source>
        <dbReference type="ARBA" id="ARBA00001946"/>
    </source>
</evidence>
<dbReference type="InterPro" id="IPR008949">
    <property type="entry name" value="Isoprenoid_synthase_dom_sf"/>
</dbReference>
<proteinExistence type="inferred from homology"/>
<dbReference type="FunFam" id="1.10.600.10:FF:000023">
    <property type="entry name" value="Squalene synthase"/>
    <property type="match status" value="1"/>
</dbReference>
<dbReference type="STRING" id="933084.A0A067QET2"/>